<dbReference type="Pfam" id="PF14346">
    <property type="entry name" value="DUF4398"/>
    <property type="match status" value="1"/>
</dbReference>
<name>A0A2S5THN9_9GAMM</name>
<evidence type="ECO:0000313" key="4">
    <source>
        <dbReference type="Proteomes" id="UP000238220"/>
    </source>
</evidence>
<organism evidence="3 4">
    <name type="scientific">Solimonas fluminis</name>
    <dbReference type="NCBI Taxonomy" id="2086571"/>
    <lineage>
        <taxon>Bacteria</taxon>
        <taxon>Pseudomonadati</taxon>
        <taxon>Pseudomonadota</taxon>
        <taxon>Gammaproteobacteria</taxon>
        <taxon>Nevskiales</taxon>
        <taxon>Nevskiaceae</taxon>
        <taxon>Solimonas</taxon>
    </lineage>
</organism>
<gene>
    <name evidence="3" type="ORF">C3942_06880</name>
</gene>
<keyword evidence="4" id="KW-1185">Reference proteome</keyword>
<dbReference type="Proteomes" id="UP000238220">
    <property type="component" value="Unassembled WGS sequence"/>
</dbReference>
<proteinExistence type="predicted"/>
<feature type="domain" description="DUF4398" evidence="2">
    <location>
        <begin position="31"/>
        <end position="107"/>
    </location>
</feature>
<dbReference type="AlphaFoldDB" id="A0A2S5THN9"/>
<reference evidence="3 4" key="1">
    <citation type="submission" date="2018-02" db="EMBL/GenBank/DDBJ databases">
        <title>Genome sequencing of Solimonas sp. HR-BB.</title>
        <authorList>
            <person name="Lee Y."/>
            <person name="Jeon C.O."/>
        </authorList>
    </citation>
    <scope>NUCLEOTIDE SEQUENCE [LARGE SCALE GENOMIC DNA]</scope>
    <source>
        <strain evidence="3 4">HR-BB</strain>
    </source>
</reference>
<feature type="signal peptide" evidence="1">
    <location>
        <begin position="1"/>
        <end position="28"/>
    </location>
</feature>
<keyword evidence="1" id="KW-0732">Signal</keyword>
<protein>
    <recommendedName>
        <fullName evidence="2">DUF4398 domain-containing protein</fullName>
    </recommendedName>
</protein>
<evidence type="ECO:0000313" key="3">
    <source>
        <dbReference type="EMBL" id="PPE74485.1"/>
    </source>
</evidence>
<dbReference type="PROSITE" id="PS51257">
    <property type="entry name" value="PROKAR_LIPOPROTEIN"/>
    <property type="match status" value="1"/>
</dbReference>
<accession>A0A2S5THN9</accession>
<feature type="chain" id="PRO_5015428782" description="DUF4398 domain-containing protein" evidence="1">
    <location>
        <begin position="29"/>
        <end position="116"/>
    </location>
</feature>
<dbReference type="InterPro" id="IPR025511">
    <property type="entry name" value="DUF4398"/>
</dbReference>
<dbReference type="OrthoDB" id="9815390at2"/>
<evidence type="ECO:0000256" key="1">
    <source>
        <dbReference type="SAM" id="SignalP"/>
    </source>
</evidence>
<sequence length="116" mass="12013">MNARPFRPPALACLGMLLLAACSSQPLRPDEAMEAAEVAVGKAGTGVAAPDAQGPLSSARGKLDQARAALQALDYPRARRLAEQARADAELSIALADLAKAQARLQQVLPAAAETR</sequence>
<dbReference type="EMBL" id="PSNW01000003">
    <property type="protein sequence ID" value="PPE74485.1"/>
    <property type="molecule type" value="Genomic_DNA"/>
</dbReference>
<comment type="caution">
    <text evidence="3">The sequence shown here is derived from an EMBL/GenBank/DDBJ whole genome shotgun (WGS) entry which is preliminary data.</text>
</comment>
<evidence type="ECO:0000259" key="2">
    <source>
        <dbReference type="Pfam" id="PF14346"/>
    </source>
</evidence>
<dbReference type="Gene3D" id="1.20.1270.390">
    <property type="match status" value="1"/>
</dbReference>
<dbReference type="RefSeq" id="WP_104229643.1">
    <property type="nucleotide sequence ID" value="NZ_PSNW01000003.1"/>
</dbReference>